<evidence type="ECO:0000256" key="2">
    <source>
        <dbReference type="ARBA" id="ARBA00022490"/>
    </source>
</evidence>
<dbReference type="GO" id="GO:0007020">
    <property type="term" value="P:microtubule nucleation"/>
    <property type="evidence" value="ECO:0007669"/>
    <property type="project" value="InterPro"/>
</dbReference>
<feature type="compositionally biased region" description="Polar residues" evidence="6">
    <location>
        <begin position="47"/>
        <end position="73"/>
    </location>
</feature>
<dbReference type="AlphaFoldDB" id="A0A9W8AT92"/>
<feature type="domain" description="Gamma tubulin complex component C-terminal" evidence="7">
    <location>
        <begin position="6"/>
        <end position="444"/>
    </location>
</feature>
<evidence type="ECO:0000256" key="6">
    <source>
        <dbReference type="SAM" id="MobiDB-lite"/>
    </source>
</evidence>
<dbReference type="GO" id="GO:0000922">
    <property type="term" value="C:spindle pole"/>
    <property type="evidence" value="ECO:0007669"/>
    <property type="project" value="InterPro"/>
</dbReference>
<proteinExistence type="inferred from homology"/>
<dbReference type="OrthoDB" id="2192946at2759"/>
<dbReference type="GO" id="GO:0031122">
    <property type="term" value="P:cytoplasmic microtubule organization"/>
    <property type="evidence" value="ECO:0007669"/>
    <property type="project" value="TreeGrafter"/>
</dbReference>
<sequence length="449" mass="49657">EVSLVKLQSLLDIVLQNSASVGASDPFKEDLKVELTSHRFVDQLQLVQSTSGAGGNHRTSTPGTNSGKRTSGHFSDRTPNHGGTPKTPGDWESGETTPLATSRTPWQQSRQVGGGHSAERPSSTYRNRSESASLPRPLSSYGGGQSAPMKCLEALSFDFVVAFPVSMVINPTLMTKYQLIFRHLLQLKYAEHLLCTGWMGSRAPMTFRRQPLVNSAQTQMSLTLSQRVRKVYERIWFLRNSMLNCLRQIIYYTCFEVLEARWLALEAKVSTVTTIDELTMVHSVFLDHCLQQCMLTVPKLMKILGKLISKCVMFSTFSANLLRSDTFLRPHTLSGESTGPLSSTTSGQLPTTSGNGRSSALSSLQSLQDALTEGDESAAASYVPLKSAPDSYDSLTHQELNLHKMEKSFQQNLEQFLNALNFYSDTETPLFLNLVTKLNLNGYYGSSSQ</sequence>
<evidence type="ECO:0000256" key="1">
    <source>
        <dbReference type="ARBA" id="ARBA00010337"/>
    </source>
</evidence>
<dbReference type="GO" id="GO:0051321">
    <property type="term" value="P:meiotic cell cycle"/>
    <property type="evidence" value="ECO:0007669"/>
    <property type="project" value="TreeGrafter"/>
</dbReference>
<evidence type="ECO:0000256" key="3">
    <source>
        <dbReference type="ARBA" id="ARBA00022701"/>
    </source>
</evidence>
<evidence type="ECO:0000259" key="7">
    <source>
        <dbReference type="Pfam" id="PF04130"/>
    </source>
</evidence>
<protein>
    <recommendedName>
        <fullName evidence="5">Spindle pole body component</fullName>
    </recommendedName>
</protein>
<feature type="region of interest" description="Disordered" evidence="6">
    <location>
        <begin position="334"/>
        <end position="360"/>
    </location>
</feature>
<comment type="caution">
    <text evidence="8">The sequence shown here is derived from an EMBL/GenBank/DDBJ whole genome shotgun (WGS) entry which is preliminary data.</text>
</comment>
<dbReference type="EMBL" id="JANBPY010001180">
    <property type="protein sequence ID" value="KAJ1961202.1"/>
    <property type="molecule type" value="Genomic_DNA"/>
</dbReference>
<dbReference type="GO" id="GO:0051225">
    <property type="term" value="P:spindle assembly"/>
    <property type="evidence" value="ECO:0007669"/>
    <property type="project" value="TreeGrafter"/>
</dbReference>
<comment type="subcellular location">
    <subcellularLocation>
        <location evidence="5">Cytoplasm</location>
        <location evidence="5">Cytoskeleton</location>
        <location evidence="5">Microtubule organizing center</location>
    </subcellularLocation>
</comment>
<dbReference type="InterPro" id="IPR042241">
    <property type="entry name" value="GCP_C_sf"/>
</dbReference>
<dbReference type="InterPro" id="IPR007259">
    <property type="entry name" value="GCP"/>
</dbReference>
<evidence type="ECO:0000256" key="5">
    <source>
        <dbReference type="RuleBase" id="RU363050"/>
    </source>
</evidence>
<dbReference type="GO" id="GO:0005874">
    <property type="term" value="C:microtubule"/>
    <property type="evidence" value="ECO:0007669"/>
    <property type="project" value="UniProtKB-KW"/>
</dbReference>
<keyword evidence="3 5" id="KW-0493">Microtubule</keyword>
<organism evidence="8 9">
    <name type="scientific">Dispira parvispora</name>
    <dbReference type="NCBI Taxonomy" id="1520584"/>
    <lineage>
        <taxon>Eukaryota</taxon>
        <taxon>Fungi</taxon>
        <taxon>Fungi incertae sedis</taxon>
        <taxon>Zoopagomycota</taxon>
        <taxon>Kickxellomycotina</taxon>
        <taxon>Dimargaritomycetes</taxon>
        <taxon>Dimargaritales</taxon>
        <taxon>Dimargaritaceae</taxon>
        <taxon>Dispira</taxon>
    </lineage>
</organism>
<comment type="similarity">
    <text evidence="1 5">Belongs to the TUBGCP family.</text>
</comment>
<keyword evidence="9" id="KW-1185">Reference proteome</keyword>
<dbReference type="GO" id="GO:0051011">
    <property type="term" value="F:microtubule minus-end binding"/>
    <property type="evidence" value="ECO:0007669"/>
    <property type="project" value="TreeGrafter"/>
</dbReference>
<dbReference type="GO" id="GO:0005816">
    <property type="term" value="C:spindle pole body"/>
    <property type="evidence" value="ECO:0007669"/>
    <property type="project" value="UniProtKB-ARBA"/>
</dbReference>
<reference evidence="8" key="1">
    <citation type="submission" date="2022-07" db="EMBL/GenBank/DDBJ databases">
        <title>Phylogenomic reconstructions and comparative analyses of Kickxellomycotina fungi.</title>
        <authorList>
            <person name="Reynolds N.K."/>
            <person name="Stajich J.E."/>
            <person name="Barry K."/>
            <person name="Grigoriev I.V."/>
            <person name="Crous P."/>
            <person name="Smith M.E."/>
        </authorList>
    </citation>
    <scope>NUCLEOTIDE SEQUENCE</scope>
    <source>
        <strain evidence="8">RSA 1196</strain>
    </source>
</reference>
<dbReference type="PANTHER" id="PTHR19302:SF13">
    <property type="entry name" value="GAMMA-TUBULIN COMPLEX COMPONENT 2"/>
    <property type="match status" value="1"/>
</dbReference>
<feature type="compositionally biased region" description="Polar residues" evidence="6">
    <location>
        <begin position="334"/>
        <end position="357"/>
    </location>
</feature>
<evidence type="ECO:0000256" key="4">
    <source>
        <dbReference type="ARBA" id="ARBA00023212"/>
    </source>
</evidence>
<feature type="non-terminal residue" evidence="8">
    <location>
        <position position="1"/>
    </location>
</feature>
<evidence type="ECO:0000313" key="8">
    <source>
        <dbReference type="EMBL" id="KAJ1961202.1"/>
    </source>
</evidence>
<dbReference type="GO" id="GO:0043015">
    <property type="term" value="F:gamma-tubulin binding"/>
    <property type="evidence" value="ECO:0007669"/>
    <property type="project" value="InterPro"/>
</dbReference>
<dbReference type="Gene3D" id="1.20.120.1900">
    <property type="entry name" value="Gamma-tubulin complex, C-terminal domain"/>
    <property type="match status" value="1"/>
</dbReference>
<name>A0A9W8AT92_9FUNG</name>
<evidence type="ECO:0000313" key="9">
    <source>
        <dbReference type="Proteomes" id="UP001150925"/>
    </source>
</evidence>
<keyword evidence="4 5" id="KW-0206">Cytoskeleton</keyword>
<feature type="compositionally biased region" description="Polar residues" evidence="6">
    <location>
        <begin position="94"/>
        <end position="111"/>
    </location>
</feature>
<dbReference type="PANTHER" id="PTHR19302">
    <property type="entry name" value="GAMMA TUBULIN COMPLEX PROTEIN"/>
    <property type="match status" value="1"/>
</dbReference>
<dbReference type="Pfam" id="PF04130">
    <property type="entry name" value="GCP_C_terminal"/>
    <property type="match status" value="1"/>
</dbReference>
<dbReference type="GO" id="GO:0000930">
    <property type="term" value="C:gamma-tubulin complex"/>
    <property type="evidence" value="ECO:0007669"/>
    <property type="project" value="TreeGrafter"/>
</dbReference>
<accession>A0A9W8AT92</accession>
<feature type="compositionally biased region" description="Polar residues" evidence="6">
    <location>
        <begin position="120"/>
        <end position="132"/>
    </location>
</feature>
<dbReference type="InterPro" id="IPR040457">
    <property type="entry name" value="GCP_C"/>
</dbReference>
<dbReference type="Proteomes" id="UP001150925">
    <property type="component" value="Unassembled WGS sequence"/>
</dbReference>
<gene>
    <name evidence="8" type="primary">alp4_2</name>
    <name evidence="8" type="ORF">IWQ62_003948</name>
</gene>
<keyword evidence="2 5" id="KW-0963">Cytoplasm</keyword>
<feature type="region of interest" description="Disordered" evidence="6">
    <location>
        <begin position="47"/>
        <end position="141"/>
    </location>
</feature>
<dbReference type="GO" id="GO:0000278">
    <property type="term" value="P:mitotic cell cycle"/>
    <property type="evidence" value="ECO:0007669"/>
    <property type="project" value="TreeGrafter"/>
</dbReference>